<dbReference type="Proteomes" id="UP000183988">
    <property type="component" value="Unassembled WGS sequence"/>
</dbReference>
<proteinExistence type="predicted"/>
<sequence>MACLIFCFFKCGIFCLDEQTLNFMERVSLCGERINPCGERIPHHGEQVLTRGERILHQRERINPCGDTHHEERVLSRTEQIPPHEERIHTLGERVLPMRSEPYNAKNIFHTISAPPPHYTSPTSSSPAMHGWILLMCSVSLQCDAINKTSPLLEILPLLRMGSMSPSSIPPLHLKLSTLEKKLPQLHDARHLSSFLLPSNENRPASRWPILYSLPFHILFQS</sequence>
<gene>
    <name evidence="1" type="ORF">SAMN05216225_100412</name>
</gene>
<evidence type="ECO:0000313" key="1">
    <source>
        <dbReference type="EMBL" id="SHF75363.1"/>
    </source>
</evidence>
<reference evidence="1 2" key="1">
    <citation type="submission" date="2016-11" db="EMBL/GenBank/DDBJ databases">
        <authorList>
            <person name="Jaros S."/>
            <person name="Januszkiewicz K."/>
            <person name="Wedrychowicz H."/>
        </authorList>
    </citation>
    <scope>NUCLEOTIDE SEQUENCE [LARGE SCALE GENOMIC DNA]</scope>
    <source>
        <strain evidence="1 2">IBRC-M 10683</strain>
    </source>
</reference>
<dbReference type="EMBL" id="FQVW01000004">
    <property type="protein sequence ID" value="SHF75363.1"/>
    <property type="molecule type" value="Genomic_DNA"/>
</dbReference>
<dbReference type="AlphaFoldDB" id="A0A1M5E7X6"/>
<organism evidence="1 2">
    <name type="scientific">Ornithinibacillus halophilus</name>
    <dbReference type="NCBI Taxonomy" id="930117"/>
    <lineage>
        <taxon>Bacteria</taxon>
        <taxon>Bacillati</taxon>
        <taxon>Bacillota</taxon>
        <taxon>Bacilli</taxon>
        <taxon>Bacillales</taxon>
        <taxon>Bacillaceae</taxon>
        <taxon>Ornithinibacillus</taxon>
    </lineage>
</organism>
<keyword evidence="2" id="KW-1185">Reference proteome</keyword>
<name>A0A1M5E7X6_9BACI</name>
<protein>
    <submittedName>
        <fullName evidence="1">Uncharacterized protein</fullName>
    </submittedName>
</protein>
<dbReference type="STRING" id="930117.SAMN05216225_100412"/>
<evidence type="ECO:0000313" key="2">
    <source>
        <dbReference type="Proteomes" id="UP000183988"/>
    </source>
</evidence>
<accession>A0A1M5E7X6</accession>